<protein>
    <submittedName>
        <fullName evidence="2">Protoglobin domain-containing protein</fullName>
    </submittedName>
</protein>
<dbReference type="InterPro" id="IPR012292">
    <property type="entry name" value="Globin/Proto"/>
</dbReference>
<dbReference type="InterPro" id="IPR044398">
    <property type="entry name" value="Globin-sensor_dom"/>
</dbReference>
<evidence type="ECO:0000313" key="2">
    <source>
        <dbReference type="EMBL" id="GAA3738641.1"/>
    </source>
</evidence>
<dbReference type="Pfam" id="PF11563">
    <property type="entry name" value="Protoglobin"/>
    <property type="match status" value="1"/>
</dbReference>
<dbReference type="InterPro" id="IPR009050">
    <property type="entry name" value="Globin-like_sf"/>
</dbReference>
<dbReference type="InterPro" id="IPR012102">
    <property type="entry name" value="Protoglobin"/>
</dbReference>
<gene>
    <name evidence="2" type="ORF">GCM10022239_12770</name>
</gene>
<dbReference type="EMBL" id="BAABAE010000003">
    <property type="protein sequence ID" value="GAA3738641.1"/>
    <property type="molecule type" value="Genomic_DNA"/>
</dbReference>
<sequence>MNHHPAGYSYGDTSLAPSPVSIDTLAQIQRSVLWSEDDSEALRRAGEILVPQTEQILDVWYGFVGANPHLVATFAGSDGQPDGVYLAAVRERFGRWIADLCARPFDADWLAYQEEIALRHHTRGKNRTDGVDSPSGHVPLSHLIALIVPITVTIRDFLGARGADPAEVDAMYHAWMKAVTLSVVLWTRPYNPELW</sequence>
<dbReference type="RefSeq" id="WP_344754895.1">
    <property type="nucleotide sequence ID" value="NZ_BAABAE010000003.1"/>
</dbReference>
<evidence type="ECO:0000313" key="3">
    <source>
        <dbReference type="Proteomes" id="UP001501004"/>
    </source>
</evidence>
<accession>A0ABP7FFK2</accession>
<dbReference type="SUPFAM" id="SSF46458">
    <property type="entry name" value="Globin-like"/>
    <property type="match status" value="1"/>
</dbReference>
<dbReference type="CDD" id="cd12124">
    <property type="entry name" value="Pgbs"/>
    <property type="match status" value="1"/>
</dbReference>
<dbReference type="Proteomes" id="UP001501004">
    <property type="component" value="Unassembled WGS sequence"/>
</dbReference>
<reference evidence="3" key="1">
    <citation type="journal article" date="2019" name="Int. J. Syst. Evol. Microbiol.">
        <title>The Global Catalogue of Microorganisms (GCM) 10K type strain sequencing project: providing services to taxonomists for standard genome sequencing and annotation.</title>
        <authorList>
            <consortium name="The Broad Institute Genomics Platform"/>
            <consortium name="The Broad Institute Genome Sequencing Center for Infectious Disease"/>
            <person name="Wu L."/>
            <person name="Ma J."/>
        </authorList>
    </citation>
    <scope>NUCLEOTIDE SEQUENCE [LARGE SCALE GENOMIC DNA]</scope>
    <source>
        <strain evidence="3">JCM 16949</strain>
    </source>
</reference>
<comment type="caution">
    <text evidence="2">The sequence shown here is derived from an EMBL/GenBank/DDBJ whole genome shotgun (WGS) entry which is preliminary data.</text>
</comment>
<proteinExistence type="predicted"/>
<feature type="domain" description="Globin-sensor" evidence="1">
    <location>
        <begin position="24"/>
        <end position="193"/>
    </location>
</feature>
<keyword evidence="3" id="KW-1185">Reference proteome</keyword>
<evidence type="ECO:0000259" key="1">
    <source>
        <dbReference type="Pfam" id="PF11563"/>
    </source>
</evidence>
<dbReference type="Gene3D" id="1.10.490.10">
    <property type="entry name" value="Globins"/>
    <property type="match status" value="1"/>
</dbReference>
<organism evidence="2 3">
    <name type="scientific">Leifsonella bigeumensis</name>
    <dbReference type="NCBI Taxonomy" id="433643"/>
    <lineage>
        <taxon>Bacteria</taxon>
        <taxon>Bacillati</taxon>
        <taxon>Actinomycetota</taxon>
        <taxon>Actinomycetes</taxon>
        <taxon>Micrococcales</taxon>
        <taxon>Microbacteriaceae</taxon>
        <taxon>Leifsonella</taxon>
    </lineage>
</organism>
<name>A0ABP7FFK2_9MICO</name>